<feature type="short sequence motif" description="Cysteine switch" evidence="11">
    <location>
        <begin position="116"/>
        <end position="144"/>
    </location>
</feature>
<accession>D8S744</accession>
<dbReference type="GO" id="GO:0008270">
    <property type="term" value="F:zinc ion binding"/>
    <property type="evidence" value="ECO:0007669"/>
    <property type="project" value="InterPro"/>
</dbReference>
<keyword evidence="7" id="KW-0482">Metalloprotease</keyword>
<feature type="binding site" evidence="10">
    <location>
        <position position="229"/>
    </location>
    <ligand>
        <name>Ca(2+)</name>
        <dbReference type="ChEBI" id="CHEBI:29108"/>
        <label>3</label>
    </ligand>
</feature>
<feature type="active site" evidence="9">
    <location>
        <position position="275"/>
    </location>
</feature>
<dbReference type="InterPro" id="IPR006026">
    <property type="entry name" value="Peptidase_Metallo"/>
</dbReference>
<comment type="cofactor">
    <cofactor evidence="10">
        <name>Ca(2+)</name>
        <dbReference type="ChEBI" id="CHEBI:29108"/>
    </cofactor>
    <text evidence="10">Can bind about 5 Ca(2+) ions per subunit.</text>
</comment>
<dbReference type="eggNOG" id="KOG1565">
    <property type="taxonomic scope" value="Eukaryota"/>
</dbReference>
<feature type="binding site" evidence="10">
    <location>
        <position position="228"/>
    </location>
    <ligand>
        <name>Ca(2+)</name>
        <dbReference type="ChEBI" id="CHEBI:29108"/>
        <label>3</label>
    </ligand>
</feature>
<comment type="similarity">
    <text evidence="1">Belongs to the peptidase M10A family. Matrix metalloproteinases (MMPs) subfamily.</text>
</comment>
<dbReference type="GO" id="GO:0031012">
    <property type="term" value="C:extracellular matrix"/>
    <property type="evidence" value="ECO:0007669"/>
    <property type="project" value="InterPro"/>
</dbReference>
<feature type="domain" description="Peptidase metallopeptidase" evidence="13">
    <location>
        <begin position="152"/>
        <end position="319"/>
    </location>
</feature>
<dbReference type="InterPro" id="IPR001818">
    <property type="entry name" value="Pept_M10_metallopeptidase"/>
</dbReference>
<feature type="binding site" evidence="10">
    <location>
        <position position="221"/>
    </location>
    <ligand>
        <name>Zn(2+)</name>
        <dbReference type="ChEBI" id="CHEBI:29105"/>
        <label>1</label>
    </ligand>
</feature>
<dbReference type="FunCoup" id="D8S744">
    <property type="interactions" value="65"/>
</dbReference>
<evidence type="ECO:0000256" key="7">
    <source>
        <dbReference type="ARBA" id="ARBA00023049"/>
    </source>
</evidence>
<proteinExistence type="inferred from homology"/>
<evidence type="ECO:0000256" key="2">
    <source>
        <dbReference type="ARBA" id="ARBA00022670"/>
    </source>
</evidence>
<evidence type="ECO:0000256" key="10">
    <source>
        <dbReference type="PIRSR" id="PIRSR621190-2"/>
    </source>
</evidence>
<dbReference type="PANTHER" id="PTHR10201:SF272">
    <property type="entry name" value="METALLOENDOPROTEINASE 5-MMP"/>
    <property type="match status" value="1"/>
</dbReference>
<feature type="binding site" evidence="10">
    <location>
        <position position="211"/>
    </location>
    <ligand>
        <name>Ca(2+)</name>
        <dbReference type="ChEBI" id="CHEBI:29108"/>
        <label>2</label>
    </ligand>
</feature>
<dbReference type="Pfam" id="PF01471">
    <property type="entry name" value="PG_binding_1"/>
    <property type="match status" value="1"/>
</dbReference>
<dbReference type="SUPFAM" id="SSF47090">
    <property type="entry name" value="PGBD-like"/>
    <property type="match status" value="1"/>
</dbReference>
<keyword evidence="10" id="KW-0106">Calcium</keyword>
<dbReference type="PRINTS" id="PR00138">
    <property type="entry name" value="MATRIXIN"/>
</dbReference>
<feature type="binding site" evidence="10">
    <location>
        <position position="236"/>
    </location>
    <ligand>
        <name>Zn(2+)</name>
        <dbReference type="ChEBI" id="CHEBI:29105"/>
        <label>1</label>
    </ligand>
</feature>
<dbReference type="InterPro" id="IPR033739">
    <property type="entry name" value="M10A_MMP"/>
</dbReference>
<feature type="binding site" evidence="10">
    <location>
        <position position="251"/>
    </location>
    <ligand>
        <name>Ca(2+)</name>
        <dbReference type="ChEBI" id="CHEBI:29108"/>
        <label>3</label>
    </ligand>
</feature>
<name>D8S744_SELML</name>
<feature type="signal peptide" evidence="12">
    <location>
        <begin position="1"/>
        <end position="22"/>
    </location>
</feature>
<evidence type="ECO:0000256" key="1">
    <source>
        <dbReference type="ARBA" id="ARBA00009614"/>
    </source>
</evidence>
<evidence type="ECO:0000313" key="14">
    <source>
        <dbReference type="EMBL" id="EFJ19546.1"/>
    </source>
</evidence>
<evidence type="ECO:0000259" key="13">
    <source>
        <dbReference type="SMART" id="SM00235"/>
    </source>
</evidence>
<keyword evidence="3 10" id="KW-0479">Metal-binding</keyword>
<evidence type="ECO:0000256" key="9">
    <source>
        <dbReference type="PIRSR" id="PIRSR621190-1"/>
    </source>
</evidence>
<evidence type="ECO:0000256" key="3">
    <source>
        <dbReference type="ARBA" id="ARBA00022723"/>
    </source>
</evidence>
<dbReference type="Proteomes" id="UP000001514">
    <property type="component" value="Unassembled WGS sequence"/>
</dbReference>
<dbReference type="InterPro" id="IPR036365">
    <property type="entry name" value="PGBD-like_sf"/>
</dbReference>
<feature type="binding site" description="in inhibited form" evidence="10">
    <location>
        <position position="118"/>
    </location>
    <ligand>
        <name>Zn(2+)</name>
        <dbReference type="ChEBI" id="CHEBI:29105"/>
        <label>2</label>
        <note>catalytic</note>
    </ligand>
</feature>
<evidence type="ECO:0000313" key="15">
    <source>
        <dbReference type="Proteomes" id="UP000001514"/>
    </source>
</evidence>
<evidence type="ECO:0000256" key="4">
    <source>
        <dbReference type="ARBA" id="ARBA00022729"/>
    </source>
</evidence>
<dbReference type="AlphaFoldDB" id="D8S744"/>
<evidence type="ECO:0000256" key="5">
    <source>
        <dbReference type="ARBA" id="ARBA00022801"/>
    </source>
</evidence>
<dbReference type="InParanoid" id="D8S744"/>
<keyword evidence="2" id="KW-0645">Protease</keyword>
<evidence type="ECO:0000256" key="12">
    <source>
        <dbReference type="SAM" id="SignalP"/>
    </source>
</evidence>
<dbReference type="HOGENOM" id="CLU_015489_4_0_1"/>
<feature type="binding site" evidence="10">
    <location>
        <position position="246"/>
    </location>
    <ligand>
        <name>Zn(2+)</name>
        <dbReference type="ChEBI" id="CHEBI:29105"/>
        <label>1</label>
    </ligand>
</feature>
<dbReference type="STRING" id="88036.D8S744"/>
<dbReference type="GO" id="GO:0030198">
    <property type="term" value="P:extracellular matrix organization"/>
    <property type="evidence" value="ECO:0000318"/>
    <property type="project" value="GO_Central"/>
</dbReference>
<organism evidence="15">
    <name type="scientific">Selaginella moellendorffii</name>
    <name type="common">Spikemoss</name>
    <dbReference type="NCBI Taxonomy" id="88036"/>
    <lineage>
        <taxon>Eukaryota</taxon>
        <taxon>Viridiplantae</taxon>
        <taxon>Streptophyta</taxon>
        <taxon>Embryophyta</taxon>
        <taxon>Tracheophyta</taxon>
        <taxon>Lycopodiopsida</taxon>
        <taxon>Selaginellales</taxon>
        <taxon>Selaginellaceae</taxon>
        <taxon>Selaginella</taxon>
    </lineage>
</organism>
<dbReference type="OMA" id="NTEAHEA"/>
<dbReference type="EMBL" id="GL377605">
    <property type="protein sequence ID" value="EFJ19546.1"/>
    <property type="molecule type" value="Genomic_DNA"/>
</dbReference>
<sequence>MANRVFFLAFFHFAIIVGFSSGLDTAILADLPTSNLAGAWADLLSLVDAHKGDSKPAIQKLKSYFVDFGYLGNSTLTADLSFDDALEAAVRLYQQNFHLPVTGNLDSATIAQLVTPRCGGIDVDPSGVSQMLQNLTHPGTSHFVKHYSFFPGTPRWVSKRSLTYAFDQSTTSLASGIPLNSLRTAFSRGFQRWANIVPLTFTETSSISSADIVIAFAGFDHGDRHPFDGQMGVLAHAFAPEDGRFHLDSSESWSVNVRSATSLAAIDLESVVTHEIGHLIGLGHSGDSAAIMFPSIAPRQIKTAFGQDDIDGAQALYGANPNFVPGSTTGTDSNVQSSSSWKATFSCWHLLVLLVLAKILL</sequence>
<gene>
    <name evidence="14" type="ORF">SELMODRAFT_110370</name>
</gene>
<dbReference type="FunFam" id="3.40.390.10:FF:000018">
    <property type="entry name" value="Metalloendoproteinase 1"/>
    <property type="match status" value="1"/>
</dbReference>
<dbReference type="GO" id="GO:0004222">
    <property type="term" value="F:metalloendopeptidase activity"/>
    <property type="evidence" value="ECO:0000318"/>
    <property type="project" value="GO_Central"/>
</dbReference>
<dbReference type="Pfam" id="PF00413">
    <property type="entry name" value="Peptidase_M10"/>
    <property type="match status" value="1"/>
</dbReference>
<evidence type="ECO:0000256" key="6">
    <source>
        <dbReference type="ARBA" id="ARBA00022833"/>
    </source>
</evidence>
<keyword evidence="5" id="KW-0378">Hydrolase</keyword>
<dbReference type="MEROPS" id="M10.065"/>
<feature type="binding site" evidence="10">
    <location>
        <position position="223"/>
    </location>
    <ligand>
        <name>Zn(2+)</name>
        <dbReference type="ChEBI" id="CHEBI:29105"/>
        <label>1</label>
    </ligand>
</feature>
<feature type="binding site" evidence="10">
    <location>
        <position position="251"/>
    </location>
    <ligand>
        <name>Ca(2+)</name>
        <dbReference type="ChEBI" id="CHEBI:29108"/>
        <label>1</label>
    </ligand>
</feature>
<protein>
    <recommendedName>
        <fullName evidence="13">Peptidase metallopeptidase domain-containing protein</fullName>
    </recommendedName>
</protein>
<dbReference type="GO" id="GO:0030574">
    <property type="term" value="P:collagen catabolic process"/>
    <property type="evidence" value="ECO:0000318"/>
    <property type="project" value="GO_Central"/>
</dbReference>
<feature type="binding site" evidence="10">
    <location>
        <position position="278"/>
    </location>
    <ligand>
        <name>Zn(2+)</name>
        <dbReference type="ChEBI" id="CHEBI:29105"/>
        <label>2</label>
        <note>catalytic</note>
    </ligand>
</feature>
<keyword evidence="8" id="KW-0325">Glycoprotein</keyword>
<dbReference type="InterPro" id="IPR024079">
    <property type="entry name" value="MetalloPept_cat_dom_sf"/>
</dbReference>
<dbReference type="InterPro" id="IPR002477">
    <property type="entry name" value="Peptidoglycan-bd-like"/>
</dbReference>
<dbReference type="Gramene" id="EFJ19546">
    <property type="protein sequence ID" value="EFJ19546"/>
    <property type="gene ID" value="SELMODRAFT_110370"/>
</dbReference>
<dbReference type="InterPro" id="IPR021190">
    <property type="entry name" value="Pept_M10A"/>
</dbReference>
<feature type="chain" id="PRO_5003122460" description="Peptidase metallopeptidase domain-containing protein" evidence="12">
    <location>
        <begin position="23"/>
        <end position="361"/>
    </location>
</feature>
<keyword evidence="6 10" id="KW-0862">Zinc</keyword>
<feature type="binding site" evidence="10">
    <location>
        <position position="274"/>
    </location>
    <ligand>
        <name>Zn(2+)</name>
        <dbReference type="ChEBI" id="CHEBI:29105"/>
        <label>2</label>
        <note>catalytic</note>
    </ligand>
</feature>
<dbReference type="KEGG" id="smo:SELMODRAFT_110370"/>
<dbReference type="CDD" id="cd04278">
    <property type="entry name" value="ZnMc_MMP"/>
    <property type="match status" value="1"/>
</dbReference>
<dbReference type="PANTHER" id="PTHR10201">
    <property type="entry name" value="MATRIX METALLOPROTEINASE"/>
    <property type="match status" value="1"/>
</dbReference>
<feature type="binding site" evidence="10">
    <location>
        <position position="248"/>
    </location>
    <ligand>
        <name>Ca(2+)</name>
        <dbReference type="ChEBI" id="CHEBI:29108"/>
        <label>3</label>
    </ligand>
</feature>
<evidence type="ECO:0000256" key="8">
    <source>
        <dbReference type="ARBA" id="ARBA00023180"/>
    </source>
</evidence>
<evidence type="ECO:0000256" key="11">
    <source>
        <dbReference type="PIRSR" id="PIRSR621190-5"/>
    </source>
</evidence>
<dbReference type="SMART" id="SM00235">
    <property type="entry name" value="ZnMc"/>
    <property type="match status" value="1"/>
</dbReference>
<dbReference type="OrthoDB" id="406838at2759"/>
<feature type="binding site" evidence="10">
    <location>
        <position position="284"/>
    </location>
    <ligand>
        <name>Zn(2+)</name>
        <dbReference type="ChEBI" id="CHEBI:29105"/>
        <label>2</label>
        <note>catalytic</note>
    </ligand>
</feature>
<dbReference type="SUPFAM" id="SSF55486">
    <property type="entry name" value="Metalloproteases ('zincins'), catalytic domain"/>
    <property type="match status" value="1"/>
</dbReference>
<keyword evidence="15" id="KW-1185">Reference proteome</keyword>
<dbReference type="GO" id="GO:0006508">
    <property type="term" value="P:proteolysis"/>
    <property type="evidence" value="ECO:0007669"/>
    <property type="project" value="UniProtKB-KW"/>
</dbReference>
<feature type="binding site" evidence="10">
    <location>
        <position position="292"/>
    </location>
    <ligand>
        <name>Zn(2+)</name>
        <dbReference type="ChEBI" id="CHEBI:29105"/>
        <label>2</label>
        <note>catalytic</note>
    </ligand>
</feature>
<keyword evidence="4 12" id="KW-0732">Signal</keyword>
<comment type="cofactor">
    <cofactor evidence="10">
        <name>Zn(2+)</name>
        <dbReference type="ChEBI" id="CHEBI:29105"/>
    </cofactor>
    <text evidence="10">Binds 2 Zn(2+) ions per subunit.</text>
</comment>
<reference evidence="14 15" key="1">
    <citation type="journal article" date="2011" name="Science">
        <title>The Selaginella genome identifies genetic changes associated with the evolution of vascular plants.</title>
        <authorList>
            <person name="Banks J.A."/>
            <person name="Nishiyama T."/>
            <person name="Hasebe M."/>
            <person name="Bowman J.L."/>
            <person name="Gribskov M."/>
            <person name="dePamphilis C."/>
            <person name="Albert V.A."/>
            <person name="Aono N."/>
            <person name="Aoyama T."/>
            <person name="Ambrose B.A."/>
            <person name="Ashton N.W."/>
            <person name="Axtell M.J."/>
            <person name="Barker E."/>
            <person name="Barker M.S."/>
            <person name="Bennetzen J.L."/>
            <person name="Bonawitz N.D."/>
            <person name="Chapple C."/>
            <person name="Cheng C."/>
            <person name="Correa L.G."/>
            <person name="Dacre M."/>
            <person name="DeBarry J."/>
            <person name="Dreyer I."/>
            <person name="Elias M."/>
            <person name="Engstrom E.M."/>
            <person name="Estelle M."/>
            <person name="Feng L."/>
            <person name="Finet C."/>
            <person name="Floyd S.K."/>
            <person name="Frommer W.B."/>
            <person name="Fujita T."/>
            <person name="Gramzow L."/>
            <person name="Gutensohn M."/>
            <person name="Harholt J."/>
            <person name="Hattori M."/>
            <person name="Heyl A."/>
            <person name="Hirai T."/>
            <person name="Hiwatashi Y."/>
            <person name="Ishikawa M."/>
            <person name="Iwata M."/>
            <person name="Karol K.G."/>
            <person name="Koehler B."/>
            <person name="Kolukisaoglu U."/>
            <person name="Kubo M."/>
            <person name="Kurata T."/>
            <person name="Lalonde S."/>
            <person name="Li K."/>
            <person name="Li Y."/>
            <person name="Litt A."/>
            <person name="Lyons E."/>
            <person name="Manning G."/>
            <person name="Maruyama T."/>
            <person name="Michael T.P."/>
            <person name="Mikami K."/>
            <person name="Miyazaki S."/>
            <person name="Morinaga S."/>
            <person name="Murata T."/>
            <person name="Mueller-Roeber B."/>
            <person name="Nelson D.R."/>
            <person name="Obara M."/>
            <person name="Oguri Y."/>
            <person name="Olmstead R.G."/>
            <person name="Onodera N."/>
            <person name="Petersen B.L."/>
            <person name="Pils B."/>
            <person name="Prigge M."/>
            <person name="Rensing S.A."/>
            <person name="Riano-Pachon D.M."/>
            <person name="Roberts A.W."/>
            <person name="Sato Y."/>
            <person name="Scheller H.V."/>
            <person name="Schulz B."/>
            <person name="Schulz C."/>
            <person name="Shakirov E.V."/>
            <person name="Shibagaki N."/>
            <person name="Shinohara N."/>
            <person name="Shippen D.E."/>
            <person name="Soerensen I."/>
            <person name="Sotooka R."/>
            <person name="Sugimoto N."/>
            <person name="Sugita M."/>
            <person name="Sumikawa N."/>
            <person name="Tanurdzic M."/>
            <person name="Theissen G."/>
            <person name="Ulvskov P."/>
            <person name="Wakazuki S."/>
            <person name="Weng J.K."/>
            <person name="Willats W.W."/>
            <person name="Wipf D."/>
            <person name="Wolf P.G."/>
            <person name="Yang L."/>
            <person name="Zimmer A.D."/>
            <person name="Zhu Q."/>
            <person name="Mitros T."/>
            <person name="Hellsten U."/>
            <person name="Loque D."/>
            <person name="Otillar R."/>
            <person name="Salamov A."/>
            <person name="Schmutz J."/>
            <person name="Shapiro H."/>
            <person name="Lindquist E."/>
            <person name="Lucas S."/>
            <person name="Rokhsar D."/>
            <person name="Grigoriev I.V."/>
        </authorList>
    </citation>
    <scope>NUCLEOTIDE SEQUENCE [LARGE SCALE GENOMIC DNA]</scope>
</reference>
<dbReference type="Gene3D" id="3.40.390.10">
    <property type="entry name" value="Collagenase (Catalytic Domain)"/>
    <property type="match status" value="1"/>
</dbReference>